<feature type="compositionally biased region" description="Low complexity" evidence="1">
    <location>
        <begin position="41"/>
        <end position="56"/>
    </location>
</feature>
<name>I3SDQ4_LOTJA</name>
<dbReference type="Pfam" id="PF15365">
    <property type="entry name" value="PNRC"/>
    <property type="match status" value="1"/>
</dbReference>
<dbReference type="GO" id="GO:0016071">
    <property type="term" value="P:mRNA metabolic process"/>
    <property type="evidence" value="ECO:0007669"/>
    <property type="project" value="UniProtKB-ARBA"/>
</dbReference>
<feature type="region of interest" description="Disordered" evidence="1">
    <location>
        <begin position="136"/>
        <end position="157"/>
    </location>
</feature>
<evidence type="ECO:0000313" key="2">
    <source>
        <dbReference type="EMBL" id="AFK38396.1"/>
    </source>
</evidence>
<dbReference type="PANTHER" id="PTHR33670">
    <property type="entry name" value="SPLICING FACTOR, PROLINE- AND GLUTAMINE-RICH-LIKE"/>
    <property type="match status" value="1"/>
</dbReference>
<dbReference type="AlphaFoldDB" id="I3SDQ4"/>
<dbReference type="InterPro" id="IPR028322">
    <property type="entry name" value="PNRC-like_rgn"/>
</dbReference>
<sequence length="169" mass="18414">MATQVLQPQDCLTERFRASPATSSRRGNNCRSYYYNNNNHAAAARSSSSSSSSYYRKQVTRPDQKKRVHVSSGQLEQSNCGTVSKRSSSDDSKVGRSNGLGSEKVTILRRGKSLDSAPVKSDIMYAGSACAMSPAPSALPLPSFSTRKQSPAAFDDSATRDLRRLLRLE</sequence>
<dbReference type="PANTHER" id="PTHR33670:SF1">
    <property type="entry name" value="OS09G0416300 PROTEIN"/>
    <property type="match status" value="1"/>
</dbReference>
<accession>I3SDQ4</accession>
<evidence type="ECO:0000256" key="1">
    <source>
        <dbReference type="SAM" id="MobiDB-lite"/>
    </source>
</evidence>
<proteinExistence type="evidence at transcript level"/>
<organism evidence="2">
    <name type="scientific">Lotus japonicus</name>
    <name type="common">Lotus corniculatus var. japonicus</name>
    <dbReference type="NCBI Taxonomy" id="34305"/>
    <lineage>
        <taxon>Eukaryota</taxon>
        <taxon>Viridiplantae</taxon>
        <taxon>Streptophyta</taxon>
        <taxon>Embryophyta</taxon>
        <taxon>Tracheophyta</taxon>
        <taxon>Spermatophyta</taxon>
        <taxon>Magnoliopsida</taxon>
        <taxon>eudicotyledons</taxon>
        <taxon>Gunneridae</taxon>
        <taxon>Pentapetalae</taxon>
        <taxon>rosids</taxon>
        <taxon>fabids</taxon>
        <taxon>Fabales</taxon>
        <taxon>Fabaceae</taxon>
        <taxon>Papilionoideae</taxon>
        <taxon>50 kb inversion clade</taxon>
        <taxon>NPAAA clade</taxon>
        <taxon>Hologalegina</taxon>
        <taxon>robinioid clade</taxon>
        <taxon>Loteae</taxon>
        <taxon>Lotus</taxon>
    </lineage>
</organism>
<feature type="compositionally biased region" description="Polar residues" evidence="1">
    <location>
        <begin position="71"/>
        <end position="80"/>
    </location>
</feature>
<protein>
    <submittedName>
        <fullName evidence="2">Uncharacterized protein</fullName>
    </submittedName>
</protein>
<reference evidence="2" key="1">
    <citation type="submission" date="2012-05" db="EMBL/GenBank/DDBJ databases">
        <authorList>
            <person name="Krishnakumar V."/>
            <person name="Cheung F."/>
            <person name="Xiao Y."/>
            <person name="Chan A."/>
            <person name="Moskal W.A."/>
            <person name="Town C.D."/>
        </authorList>
    </citation>
    <scope>NUCLEOTIDE SEQUENCE</scope>
</reference>
<dbReference type="EMBL" id="BT138601">
    <property type="protein sequence ID" value="AFK38396.1"/>
    <property type="molecule type" value="mRNA"/>
</dbReference>
<feature type="region of interest" description="Disordered" evidence="1">
    <location>
        <begin position="41"/>
        <end position="104"/>
    </location>
</feature>